<evidence type="ECO:0000313" key="2">
    <source>
        <dbReference type="Proteomes" id="UP000722750"/>
    </source>
</evidence>
<evidence type="ECO:0000313" key="1">
    <source>
        <dbReference type="EMBL" id="MBS1256967.1"/>
    </source>
</evidence>
<gene>
    <name evidence="1" type="ORF">MAG551_00002</name>
</gene>
<reference evidence="1" key="1">
    <citation type="journal article" date="2021" name="ISME J.">
        <title>Fine-scale metabolic discontinuity in a stratified prokaryote microbiome of a Red Sea deep halocline.</title>
        <authorList>
            <person name="Michoud G."/>
            <person name="Ngugi D.K."/>
            <person name="Barozzi A."/>
            <person name="Merlino G."/>
            <person name="Calleja M.L."/>
            <person name="Delgado-Huertas A."/>
            <person name="Moran X.A.G."/>
            <person name="Daffonchio D."/>
        </authorList>
    </citation>
    <scope>NUCLEOTIDE SEQUENCE</scope>
    <source>
        <strain evidence="1">SuakinDeep_MAG55_1</strain>
    </source>
</reference>
<dbReference type="Proteomes" id="UP000722750">
    <property type="component" value="Unassembled WGS sequence"/>
</dbReference>
<sequence length="64" mass="7063">MNTYSPGTIIPFLITTATTGDYETKLKLSGRGLVVRNDIREVTNHGNKLGVALEFKDKLNILVD</sequence>
<dbReference type="EMBL" id="JAANXD010000001">
    <property type="protein sequence ID" value="MBS1256967.1"/>
    <property type="molecule type" value="Genomic_DNA"/>
</dbReference>
<protein>
    <submittedName>
        <fullName evidence="1">Uncharacterized protein</fullName>
    </submittedName>
</protein>
<organism evidence="1 2">
    <name type="scientific">Candidatus Scalindua arabica</name>
    <dbReference type="NCBI Taxonomy" id="1127984"/>
    <lineage>
        <taxon>Bacteria</taxon>
        <taxon>Pseudomonadati</taxon>
        <taxon>Planctomycetota</taxon>
        <taxon>Candidatus Brocadiia</taxon>
        <taxon>Candidatus Brocadiales</taxon>
        <taxon>Candidatus Scalinduaceae</taxon>
        <taxon>Candidatus Scalindua</taxon>
    </lineage>
</organism>
<accession>A0A942A3L3</accession>
<name>A0A942A3L3_9BACT</name>
<dbReference type="AlphaFoldDB" id="A0A942A3L3"/>
<proteinExistence type="predicted"/>
<comment type="caution">
    <text evidence="1">The sequence shown here is derived from an EMBL/GenBank/DDBJ whole genome shotgun (WGS) entry which is preliminary data.</text>
</comment>